<dbReference type="EMBL" id="FOLQ01000020">
    <property type="protein sequence ID" value="SFE82712.1"/>
    <property type="molecule type" value="Genomic_DNA"/>
</dbReference>
<accession>A0A1I2DQ06</accession>
<keyword evidence="2" id="KW-1185">Reference proteome</keyword>
<reference evidence="1 2" key="1">
    <citation type="submission" date="2016-10" db="EMBL/GenBank/DDBJ databases">
        <authorList>
            <person name="de Groot N.N."/>
        </authorList>
    </citation>
    <scope>NUCLEOTIDE SEQUENCE [LARGE SCALE GENOMIC DNA]</scope>
    <source>
        <strain evidence="1 2">DSM 26130</strain>
    </source>
</reference>
<sequence>MEINSSIVNVVLMLLLNGSCTKKTANTTQAVLPVKTTSTLVAIDSIPTSLDSNCHISGPVVLHVKDKEGYVTYRGNVPLYSIVTTPPYDSDSQTIGYVCNMPDKFKRATLKVKFSGRFYHAYKFIKRKTAGETNLYLQLDSIRIAPL</sequence>
<protein>
    <submittedName>
        <fullName evidence="1">Uncharacterized protein</fullName>
    </submittedName>
</protein>
<dbReference type="Proteomes" id="UP000198598">
    <property type="component" value="Unassembled WGS sequence"/>
</dbReference>
<evidence type="ECO:0000313" key="2">
    <source>
        <dbReference type="Proteomes" id="UP000198598"/>
    </source>
</evidence>
<proteinExistence type="predicted"/>
<organism evidence="1 2">
    <name type="scientific">Spirosoma endophyticum</name>
    <dbReference type="NCBI Taxonomy" id="662367"/>
    <lineage>
        <taxon>Bacteria</taxon>
        <taxon>Pseudomonadati</taxon>
        <taxon>Bacteroidota</taxon>
        <taxon>Cytophagia</taxon>
        <taxon>Cytophagales</taxon>
        <taxon>Cytophagaceae</taxon>
        <taxon>Spirosoma</taxon>
    </lineage>
</organism>
<name>A0A1I2DQ06_9BACT</name>
<gene>
    <name evidence="1" type="ORF">SAMN05216167_12024</name>
</gene>
<dbReference type="AlphaFoldDB" id="A0A1I2DQ06"/>
<dbReference type="STRING" id="662367.SAMN05216167_12024"/>
<evidence type="ECO:0000313" key="1">
    <source>
        <dbReference type="EMBL" id="SFE82712.1"/>
    </source>
</evidence>